<dbReference type="CDD" id="cd16917">
    <property type="entry name" value="HATPase_UhpB-NarQ-NarX-like"/>
    <property type="match status" value="1"/>
</dbReference>
<evidence type="ECO:0000256" key="9">
    <source>
        <dbReference type="SAM" id="Phobius"/>
    </source>
</evidence>
<keyword evidence="7" id="KW-0067">ATP-binding</keyword>
<dbReference type="EC" id="2.7.13.3" evidence="2"/>
<feature type="domain" description="Histidine kinase/HSP90-like ATPase" evidence="10">
    <location>
        <begin position="319"/>
        <end position="409"/>
    </location>
</feature>
<dbReference type="InterPro" id="IPR025828">
    <property type="entry name" value="Put_sensor_dom"/>
</dbReference>
<dbReference type="InterPro" id="IPR011712">
    <property type="entry name" value="Sig_transdc_His_kin_sub3_dim/P"/>
</dbReference>
<feature type="transmembrane region" description="Helical" evidence="9">
    <location>
        <begin position="146"/>
        <end position="170"/>
    </location>
</feature>
<keyword evidence="6 11" id="KW-0418">Kinase</keyword>
<dbReference type="Gene3D" id="1.20.5.1930">
    <property type="match status" value="1"/>
</dbReference>
<dbReference type="Pfam" id="PF13796">
    <property type="entry name" value="Sensor"/>
    <property type="match status" value="1"/>
</dbReference>
<evidence type="ECO:0000259" key="10">
    <source>
        <dbReference type="SMART" id="SM00387"/>
    </source>
</evidence>
<dbReference type="InterPro" id="IPR036890">
    <property type="entry name" value="HATPase_C_sf"/>
</dbReference>
<keyword evidence="12" id="KW-1185">Reference proteome</keyword>
<evidence type="ECO:0000256" key="5">
    <source>
        <dbReference type="ARBA" id="ARBA00022741"/>
    </source>
</evidence>
<keyword evidence="9" id="KW-1133">Transmembrane helix</keyword>
<comment type="catalytic activity">
    <reaction evidence="1">
        <text>ATP + protein L-histidine = ADP + protein N-phospho-L-histidine.</text>
        <dbReference type="EC" id="2.7.13.3"/>
    </reaction>
</comment>
<dbReference type="InterPro" id="IPR003594">
    <property type="entry name" value="HATPase_dom"/>
</dbReference>
<comment type="caution">
    <text evidence="11">The sequence shown here is derived from an EMBL/GenBank/DDBJ whole genome shotgun (WGS) entry which is preliminary data.</text>
</comment>
<dbReference type="Pfam" id="PF07730">
    <property type="entry name" value="HisKA_3"/>
    <property type="match status" value="1"/>
</dbReference>
<gene>
    <name evidence="11" type="ORF">G9H71_07720</name>
</gene>
<keyword evidence="5" id="KW-0547">Nucleotide-binding</keyword>
<evidence type="ECO:0000256" key="6">
    <source>
        <dbReference type="ARBA" id="ARBA00022777"/>
    </source>
</evidence>
<dbReference type="SMART" id="SM00387">
    <property type="entry name" value="HATPase_c"/>
    <property type="match status" value="1"/>
</dbReference>
<evidence type="ECO:0000256" key="8">
    <source>
        <dbReference type="ARBA" id="ARBA00023012"/>
    </source>
</evidence>
<keyword evidence="9" id="KW-0472">Membrane</keyword>
<sequence>MRARLPRVAGDALVSLEQVAGAFVTAVLAFGVLSWLGVVLVLCVVGVGLLLVPNALRAVHAVAERERNRLRRTNGPFLGPGDPPGQLGAARNDPDVRRELRWLVGHATGGLLLAALGLLLPISGLRDVTVPLWWRFFAQGEVTPTLSLWVVGSWGSAFAALLLGVGWIALSATLTPAMARWLVRRGLRLLPLDPSSDLTLRVAQLSATRAAALDAHATELRRIERALHDGTQNRLVAVTVLLGAARRAAERNPAAAAEILERAQAAAEDALAELRGVVRSILPPVLADRGLTGALRGLAATSPIPCDLRVDVPGRCAAAVEATAYFVVAESLTNAARHSGATAVDVDVRRRGDELYVRVTDNGKGGADEARGSGLLGIRLRVEALDGTVTMTSPVGGPTTLEVRLACGS</sequence>
<name>A0ABX0GVK3_9ACTN</name>
<evidence type="ECO:0000256" key="1">
    <source>
        <dbReference type="ARBA" id="ARBA00000085"/>
    </source>
</evidence>
<evidence type="ECO:0000256" key="7">
    <source>
        <dbReference type="ARBA" id="ARBA00022840"/>
    </source>
</evidence>
<keyword evidence="8" id="KW-0902">Two-component regulatory system</keyword>
<dbReference type="GO" id="GO:0016301">
    <property type="term" value="F:kinase activity"/>
    <property type="evidence" value="ECO:0007669"/>
    <property type="project" value="UniProtKB-KW"/>
</dbReference>
<keyword evidence="3" id="KW-0597">Phosphoprotein</keyword>
<feature type="transmembrane region" description="Helical" evidence="9">
    <location>
        <begin position="102"/>
        <end position="126"/>
    </location>
</feature>
<protein>
    <recommendedName>
        <fullName evidence="2">histidine kinase</fullName>
        <ecNumber evidence="2">2.7.13.3</ecNumber>
    </recommendedName>
</protein>
<reference evidence="11 12" key="1">
    <citation type="submission" date="2020-03" db="EMBL/GenBank/DDBJ databases">
        <title>Two novel Motilibacter sp.</title>
        <authorList>
            <person name="Liu S."/>
        </authorList>
    </citation>
    <scope>NUCLEOTIDE SEQUENCE [LARGE SCALE GENOMIC DNA]</scope>
    <source>
        <strain evidence="11 12">E257</strain>
    </source>
</reference>
<dbReference type="Proteomes" id="UP000800981">
    <property type="component" value="Unassembled WGS sequence"/>
</dbReference>
<dbReference type="EMBL" id="JAANNP010000002">
    <property type="protein sequence ID" value="NHC13667.1"/>
    <property type="molecule type" value="Genomic_DNA"/>
</dbReference>
<dbReference type="InterPro" id="IPR050482">
    <property type="entry name" value="Sensor_HK_TwoCompSys"/>
</dbReference>
<evidence type="ECO:0000313" key="12">
    <source>
        <dbReference type="Proteomes" id="UP000800981"/>
    </source>
</evidence>
<keyword evidence="9" id="KW-0812">Transmembrane</keyword>
<evidence type="ECO:0000256" key="4">
    <source>
        <dbReference type="ARBA" id="ARBA00022679"/>
    </source>
</evidence>
<proteinExistence type="predicted"/>
<dbReference type="SUPFAM" id="SSF55874">
    <property type="entry name" value="ATPase domain of HSP90 chaperone/DNA topoisomerase II/histidine kinase"/>
    <property type="match status" value="1"/>
</dbReference>
<dbReference type="Gene3D" id="3.30.565.10">
    <property type="entry name" value="Histidine kinase-like ATPase, C-terminal domain"/>
    <property type="match status" value="1"/>
</dbReference>
<evidence type="ECO:0000313" key="11">
    <source>
        <dbReference type="EMBL" id="NHC13667.1"/>
    </source>
</evidence>
<evidence type="ECO:0000256" key="3">
    <source>
        <dbReference type="ARBA" id="ARBA00022553"/>
    </source>
</evidence>
<organism evidence="11 12">
    <name type="scientific">Motilibacter deserti</name>
    <dbReference type="NCBI Taxonomy" id="2714956"/>
    <lineage>
        <taxon>Bacteria</taxon>
        <taxon>Bacillati</taxon>
        <taxon>Actinomycetota</taxon>
        <taxon>Actinomycetes</taxon>
        <taxon>Motilibacterales</taxon>
        <taxon>Motilibacteraceae</taxon>
        <taxon>Motilibacter</taxon>
    </lineage>
</organism>
<keyword evidence="4" id="KW-0808">Transferase</keyword>
<dbReference type="Pfam" id="PF02518">
    <property type="entry name" value="HATPase_c"/>
    <property type="match status" value="1"/>
</dbReference>
<accession>A0ABX0GVK3</accession>
<evidence type="ECO:0000256" key="2">
    <source>
        <dbReference type="ARBA" id="ARBA00012438"/>
    </source>
</evidence>
<dbReference type="PANTHER" id="PTHR24421">
    <property type="entry name" value="NITRATE/NITRITE SENSOR PROTEIN NARX-RELATED"/>
    <property type="match status" value="1"/>
</dbReference>
<dbReference type="PANTHER" id="PTHR24421:SF10">
    <property type="entry name" value="NITRATE_NITRITE SENSOR PROTEIN NARQ"/>
    <property type="match status" value="1"/>
</dbReference>
<feature type="transmembrane region" description="Helical" evidence="9">
    <location>
        <begin position="12"/>
        <end position="33"/>
    </location>
</feature>
<feature type="transmembrane region" description="Helical" evidence="9">
    <location>
        <begin position="39"/>
        <end position="63"/>
    </location>
</feature>